<name>A0AA87CR46_PROST</name>
<reference evidence="5 6" key="3">
    <citation type="submission" date="2008-05" db="EMBL/GenBank/DDBJ databases">
        <authorList>
            <person name="Fulton L."/>
            <person name="Clifton S."/>
            <person name="Fulton B."/>
            <person name="Xu J."/>
            <person name="Minx P."/>
            <person name="Pepin K.H."/>
            <person name="Johnson M."/>
            <person name="Thiruvilangam P."/>
            <person name="Bhonagiri V."/>
            <person name="Nash W.E."/>
            <person name="Mardis E.R."/>
            <person name="Wilson R.K."/>
        </authorList>
    </citation>
    <scope>NUCLEOTIDE SEQUENCE [LARGE SCALE GENOMIC DNA]</scope>
    <source>
        <strain evidence="5 6">ATCC 25827</strain>
    </source>
</reference>
<reference evidence="6" key="2">
    <citation type="submission" date="2008-04" db="EMBL/GenBank/DDBJ databases">
        <title>Draft genome sequence of Providencia stuartii(ATCC 25827).</title>
        <authorList>
            <person name="Sudarsanam P."/>
            <person name="Ley R."/>
            <person name="Guruge J."/>
            <person name="Turnbaugh P.J."/>
            <person name="Mahowald M."/>
            <person name="Liep D."/>
            <person name="Gordon J."/>
        </authorList>
    </citation>
    <scope>NUCLEOTIDE SEQUENCE [LARGE SCALE GENOMIC DNA]</scope>
    <source>
        <strain evidence="6">ATCC 25827</strain>
    </source>
</reference>
<keyword evidence="2 4" id="KW-0560">Oxidoreductase</keyword>
<dbReference type="PANTHER" id="PTHR30041">
    <property type="entry name" value="ARSENATE REDUCTASE"/>
    <property type="match status" value="1"/>
</dbReference>
<dbReference type="GO" id="GO:0008794">
    <property type="term" value="F:arsenate reductase (glutaredoxin) activity"/>
    <property type="evidence" value="ECO:0007669"/>
    <property type="project" value="UniProtKB-UniRule"/>
</dbReference>
<organism evidence="5 6">
    <name type="scientific">Providencia stuartii ATCC 25827</name>
    <dbReference type="NCBI Taxonomy" id="471874"/>
    <lineage>
        <taxon>Bacteria</taxon>
        <taxon>Pseudomonadati</taxon>
        <taxon>Pseudomonadota</taxon>
        <taxon>Gammaproteobacteria</taxon>
        <taxon>Enterobacterales</taxon>
        <taxon>Morganellaceae</taxon>
        <taxon>Providencia</taxon>
    </lineage>
</organism>
<sequence>MMTMTDTITIYHNPRCSKSRETLALLESKGVTPTIVEYLKNPPSVAEIKQLLKALGFSDARQLMRSKEDIYKELGLGNDALTQEQLIQAMHDNPKLIERPIVVKGKTAKLGRPPEQVLDVL</sequence>
<evidence type="ECO:0000256" key="2">
    <source>
        <dbReference type="ARBA" id="ARBA00023002"/>
    </source>
</evidence>
<dbReference type="Proteomes" id="UP000004506">
    <property type="component" value="Unassembled WGS sequence"/>
</dbReference>
<evidence type="ECO:0000256" key="1">
    <source>
        <dbReference type="ARBA" id="ARBA00007198"/>
    </source>
</evidence>
<comment type="catalytic activity">
    <reaction evidence="4">
        <text>[glutaredoxin]-dithiol + arsenate + glutathione + H(+) = glutathionyl-S-S-[glutaredoxin] + arsenite + H2O</text>
        <dbReference type="Rhea" id="RHEA:22016"/>
        <dbReference type="Rhea" id="RHEA-COMP:10729"/>
        <dbReference type="Rhea" id="RHEA-COMP:17668"/>
        <dbReference type="ChEBI" id="CHEBI:15377"/>
        <dbReference type="ChEBI" id="CHEBI:15378"/>
        <dbReference type="ChEBI" id="CHEBI:29242"/>
        <dbReference type="ChEBI" id="CHEBI:29950"/>
        <dbReference type="ChEBI" id="CHEBI:48597"/>
        <dbReference type="ChEBI" id="CHEBI:57925"/>
        <dbReference type="ChEBI" id="CHEBI:146199"/>
        <dbReference type="EC" id="1.20.4.1"/>
    </reaction>
</comment>
<dbReference type="Pfam" id="PF03960">
    <property type="entry name" value="ArsC"/>
    <property type="match status" value="1"/>
</dbReference>
<dbReference type="EMBL" id="ABJD02000101">
    <property type="protein sequence ID" value="EDU59684.1"/>
    <property type="molecule type" value="Genomic_DNA"/>
</dbReference>
<evidence type="ECO:0000313" key="6">
    <source>
        <dbReference type="Proteomes" id="UP000004506"/>
    </source>
</evidence>
<dbReference type="NCBIfam" id="TIGR00014">
    <property type="entry name" value="arsC"/>
    <property type="match status" value="1"/>
</dbReference>
<comment type="caution">
    <text evidence="5">The sequence shown here is derived from an EMBL/GenBank/DDBJ whole genome shotgun (WGS) entry which is preliminary data.</text>
</comment>
<protein>
    <recommendedName>
        <fullName evidence="4">Arsenate reductase</fullName>
        <ecNumber evidence="4">1.20.4.1</ecNumber>
    </recommendedName>
</protein>
<dbReference type="PROSITE" id="PS51353">
    <property type="entry name" value="ARSC"/>
    <property type="match status" value="1"/>
</dbReference>
<dbReference type="InterPro" id="IPR006660">
    <property type="entry name" value="Arsenate_reductase-like"/>
</dbReference>
<dbReference type="AlphaFoldDB" id="A0AA87CR46"/>
<dbReference type="Gene3D" id="3.40.30.10">
    <property type="entry name" value="Glutaredoxin"/>
    <property type="match status" value="1"/>
</dbReference>
<dbReference type="InterPro" id="IPR036249">
    <property type="entry name" value="Thioredoxin-like_sf"/>
</dbReference>
<dbReference type="EC" id="1.20.4.1" evidence="4"/>
<comment type="similarity">
    <text evidence="1 3 4">Belongs to the ArsC family.</text>
</comment>
<proteinExistence type="inferred from homology"/>
<gene>
    <name evidence="5" type="primary">arsC</name>
    <name evidence="5" type="ORF">PROSTU_02875</name>
</gene>
<evidence type="ECO:0000256" key="4">
    <source>
        <dbReference type="RuleBase" id="RU362029"/>
    </source>
</evidence>
<dbReference type="PANTHER" id="PTHR30041:SF4">
    <property type="entry name" value="ARSENATE REDUCTASE"/>
    <property type="match status" value="1"/>
</dbReference>
<evidence type="ECO:0000313" key="5">
    <source>
        <dbReference type="EMBL" id="EDU59684.1"/>
    </source>
</evidence>
<dbReference type="CDD" id="cd03034">
    <property type="entry name" value="ArsC_ArsC"/>
    <property type="match status" value="1"/>
</dbReference>
<accession>A0AA87CR46</accession>
<evidence type="ECO:0000256" key="3">
    <source>
        <dbReference type="PROSITE-ProRule" id="PRU01282"/>
    </source>
</evidence>
<dbReference type="SUPFAM" id="SSF52833">
    <property type="entry name" value="Thioredoxin-like"/>
    <property type="match status" value="1"/>
</dbReference>
<dbReference type="InterPro" id="IPR006659">
    <property type="entry name" value="Arsenate_reductase"/>
</dbReference>
<reference evidence="6" key="1">
    <citation type="submission" date="2008-04" db="EMBL/GenBank/DDBJ databases">
        <title>Draft genome sequence of Providencia stuartii (ATCC 25827).</title>
        <authorList>
            <person name="Sudarsanam P."/>
            <person name="Ley R."/>
            <person name="Guruge J."/>
            <person name="Turnbaugh P.J."/>
            <person name="Mahowald M."/>
            <person name="Liep D."/>
            <person name="Gordon J."/>
        </authorList>
    </citation>
    <scope>NUCLEOTIDE SEQUENCE [LARGE SCALE GENOMIC DNA]</scope>
    <source>
        <strain evidence="6">ATCC 25827</strain>
    </source>
</reference>